<sequence length="52" mass="6069">FTTFGTWIRSKIVKNKINVILDDEAQNSIAHELNNMNENFYSDGYNITYHTS</sequence>
<gene>
    <name evidence="1" type="ORF">POVCU1_064190</name>
</gene>
<reference evidence="2" key="1">
    <citation type="submission" date="2016-05" db="EMBL/GenBank/DDBJ databases">
        <authorList>
            <person name="Naeem Raeece"/>
        </authorList>
    </citation>
    <scope>NUCLEOTIDE SEQUENCE [LARGE SCALE GENOMIC DNA]</scope>
</reference>
<dbReference type="Proteomes" id="UP000078546">
    <property type="component" value="Unassembled WGS sequence"/>
</dbReference>
<proteinExistence type="predicted"/>
<accession>A0A1A8X707</accession>
<evidence type="ECO:0000313" key="2">
    <source>
        <dbReference type="Proteomes" id="UP000078546"/>
    </source>
</evidence>
<organism evidence="1 2">
    <name type="scientific">Plasmodium ovale curtisi</name>
    <dbReference type="NCBI Taxonomy" id="864141"/>
    <lineage>
        <taxon>Eukaryota</taxon>
        <taxon>Sar</taxon>
        <taxon>Alveolata</taxon>
        <taxon>Apicomplexa</taxon>
        <taxon>Aconoidasida</taxon>
        <taxon>Haemosporida</taxon>
        <taxon>Plasmodiidae</taxon>
        <taxon>Plasmodium</taxon>
        <taxon>Plasmodium (Plasmodium)</taxon>
    </lineage>
</organism>
<protein>
    <submittedName>
        <fullName evidence="1">PIR Superfamily Protein</fullName>
    </submittedName>
</protein>
<dbReference type="AlphaFoldDB" id="A0A1A8X707"/>
<dbReference type="EMBL" id="FLQV01002260">
    <property type="protein sequence ID" value="SBT01037.1"/>
    <property type="molecule type" value="Genomic_DNA"/>
</dbReference>
<name>A0A1A8X707_PLAOA</name>
<evidence type="ECO:0000313" key="1">
    <source>
        <dbReference type="EMBL" id="SBT01037.1"/>
    </source>
</evidence>
<feature type="non-terminal residue" evidence="1">
    <location>
        <position position="1"/>
    </location>
</feature>